<dbReference type="PROSITE" id="PS51257">
    <property type="entry name" value="PROKAR_LIPOPROTEIN"/>
    <property type="match status" value="1"/>
</dbReference>
<reference evidence="1" key="2">
    <citation type="submission" date="2021-04" db="EMBL/GenBank/DDBJ databases">
        <authorList>
            <person name="Gilroy R."/>
        </authorList>
    </citation>
    <scope>NUCLEOTIDE SEQUENCE</scope>
    <source>
        <strain evidence="1">ChiGjej6B6-14162</strain>
    </source>
</reference>
<dbReference type="Gene3D" id="3.40.50.1820">
    <property type="entry name" value="alpha/beta hydrolase"/>
    <property type="match status" value="1"/>
</dbReference>
<accession>A0A9D1X7A8</accession>
<organism evidence="1 2">
    <name type="scientific">Candidatus Parabacteroides intestinipullorum</name>
    <dbReference type="NCBI Taxonomy" id="2838723"/>
    <lineage>
        <taxon>Bacteria</taxon>
        <taxon>Pseudomonadati</taxon>
        <taxon>Bacteroidota</taxon>
        <taxon>Bacteroidia</taxon>
        <taxon>Bacteroidales</taxon>
        <taxon>Tannerellaceae</taxon>
        <taxon>Parabacteroides</taxon>
    </lineage>
</organism>
<comment type="caution">
    <text evidence="1">The sequence shown here is derived from an EMBL/GenBank/DDBJ whole genome shotgun (WGS) entry which is preliminary data.</text>
</comment>
<name>A0A9D1X7A8_9BACT</name>
<protein>
    <submittedName>
        <fullName evidence="1">DUF3089 domain-containing protein</fullName>
    </submittedName>
</protein>
<dbReference type="AlphaFoldDB" id="A0A9D1X7A8"/>
<proteinExistence type="predicted"/>
<evidence type="ECO:0000313" key="2">
    <source>
        <dbReference type="Proteomes" id="UP000886740"/>
    </source>
</evidence>
<dbReference type="EMBL" id="DXEL01000020">
    <property type="protein sequence ID" value="HIX73831.1"/>
    <property type="molecule type" value="Genomic_DNA"/>
</dbReference>
<dbReference type="SUPFAM" id="SSF53474">
    <property type="entry name" value="alpha/beta-Hydrolases"/>
    <property type="match status" value="1"/>
</dbReference>
<sequence length="336" mass="38706">MDLRICLIGILAFLTGCASEESYKNEEYYPEQPDYADSRYWYQCPTEDGKTADVFYIVPTCIWDWVTSAGDTCHYMNPLDPSQRKAVDQSEYLGYALFSKSCRFYAPYYRQITMQSWMQETDEIERRYQVAHQDIISAFRYYMDNLNQGRPFILAGHSQGAKAVIELLKHTLTADEYERLVAAYAFGFTVSQEELDRYPYLRPANDSIDTQALICYNSVSRPEAVSPLFANNRAIINPLNWRTDETPAAPSENLGSVFFHANQSSDTLFQTVGARIDASIHSLIIEGLDDEAYFIPSIQSLFPKGNYHVQEINLYFLNLQQNLERRIHAYTTRKSS</sequence>
<dbReference type="InterPro" id="IPR021440">
    <property type="entry name" value="DUF3089"/>
</dbReference>
<gene>
    <name evidence="1" type="ORF">H9977_02090</name>
</gene>
<reference evidence="1" key="1">
    <citation type="journal article" date="2021" name="PeerJ">
        <title>Extensive microbial diversity within the chicken gut microbiome revealed by metagenomics and culture.</title>
        <authorList>
            <person name="Gilroy R."/>
            <person name="Ravi A."/>
            <person name="Getino M."/>
            <person name="Pursley I."/>
            <person name="Horton D.L."/>
            <person name="Alikhan N.F."/>
            <person name="Baker D."/>
            <person name="Gharbi K."/>
            <person name="Hall N."/>
            <person name="Watson M."/>
            <person name="Adriaenssens E.M."/>
            <person name="Foster-Nyarko E."/>
            <person name="Jarju S."/>
            <person name="Secka A."/>
            <person name="Antonio M."/>
            <person name="Oren A."/>
            <person name="Chaudhuri R.R."/>
            <person name="La Ragione R."/>
            <person name="Hildebrand F."/>
            <person name="Pallen M.J."/>
        </authorList>
    </citation>
    <scope>NUCLEOTIDE SEQUENCE</scope>
    <source>
        <strain evidence="1">ChiGjej6B6-14162</strain>
    </source>
</reference>
<evidence type="ECO:0000313" key="1">
    <source>
        <dbReference type="EMBL" id="HIX73831.1"/>
    </source>
</evidence>
<dbReference type="Proteomes" id="UP000886740">
    <property type="component" value="Unassembled WGS sequence"/>
</dbReference>
<dbReference type="Pfam" id="PF11288">
    <property type="entry name" value="DUF3089"/>
    <property type="match status" value="1"/>
</dbReference>
<dbReference type="InterPro" id="IPR029058">
    <property type="entry name" value="AB_hydrolase_fold"/>
</dbReference>